<gene>
    <name evidence="2" type="ORF">COCVIDRAFT_100958</name>
</gene>
<feature type="compositionally biased region" description="Low complexity" evidence="1">
    <location>
        <begin position="15"/>
        <end position="29"/>
    </location>
</feature>
<feature type="region of interest" description="Disordered" evidence="1">
    <location>
        <begin position="140"/>
        <end position="221"/>
    </location>
</feature>
<evidence type="ECO:0000256" key="1">
    <source>
        <dbReference type="SAM" id="MobiDB-lite"/>
    </source>
</evidence>
<evidence type="ECO:0008006" key="4">
    <source>
        <dbReference type="Google" id="ProtNLM"/>
    </source>
</evidence>
<dbReference type="Pfam" id="PF15370">
    <property type="entry name" value="NOPCHAP1"/>
    <property type="match status" value="1"/>
</dbReference>
<organism evidence="2 3">
    <name type="scientific">Bipolaris victoriae (strain FI3)</name>
    <name type="common">Victoria blight of oats agent</name>
    <name type="synonym">Cochliobolus victoriae</name>
    <dbReference type="NCBI Taxonomy" id="930091"/>
    <lineage>
        <taxon>Eukaryota</taxon>
        <taxon>Fungi</taxon>
        <taxon>Dikarya</taxon>
        <taxon>Ascomycota</taxon>
        <taxon>Pezizomycotina</taxon>
        <taxon>Dothideomycetes</taxon>
        <taxon>Pleosporomycetidae</taxon>
        <taxon>Pleosporales</taxon>
        <taxon>Pleosporineae</taxon>
        <taxon>Pleosporaceae</taxon>
        <taxon>Bipolaris</taxon>
    </lineage>
</organism>
<dbReference type="GO" id="GO:0000492">
    <property type="term" value="P:box C/D snoRNP assembly"/>
    <property type="evidence" value="ECO:0007669"/>
    <property type="project" value="InterPro"/>
</dbReference>
<feature type="region of interest" description="Disordered" evidence="1">
    <location>
        <begin position="1"/>
        <end position="102"/>
    </location>
</feature>
<proteinExistence type="predicted"/>
<evidence type="ECO:0000313" key="3">
    <source>
        <dbReference type="Proteomes" id="UP000054337"/>
    </source>
</evidence>
<dbReference type="HOGENOM" id="CLU_081361_0_0_1"/>
<sequence length="221" mass="23874">MAQYTHDSVPHRTKPSSSPSMSSQSALASTNATDGTATNASDYGTSDTDSTLSESSEEPSSDESSSEEEEDEDDDGEDTQMELDEAKGADGVVNLRANRGTKPIMKLTKAEMGPDIRGFLKDFLPRLKAANEELEAQKRAGTLRRLDAEDQEEGEPYIEMDLGLGVLEEKDPNAAESDTEDTSDADEEDGNKEKDVLGKLLGRREKPDPAKIEVLPNTTGS</sequence>
<dbReference type="Proteomes" id="UP000054337">
    <property type="component" value="Unassembled WGS sequence"/>
</dbReference>
<dbReference type="PANTHER" id="PTHR38489:SF1">
    <property type="entry name" value="HISTONE CHAPERONE DOMAIN-CONTAINING PROTEIN"/>
    <property type="match status" value="1"/>
</dbReference>
<feature type="compositionally biased region" description="Polar residues" evidence="1">
    <location>
        <begin position="30"/>
        <end position="44"/>
    </location>
</feature>
<feature type="compositionally biased region" description="Acidic residues" evidence="1">
    <location>
        <begin position="149"/>
        <end position="158"/>
    </location>
</feature>
<feature type="compositionally biased region" description="Low complexity" evidence="1">
    <location>
        <begin position="45"/>
        <end position="54"/>
    </location>
</feature>
<feature type="compositionally biased region" description="Basic and acidic residues" evidence="1">
    <location>
        <begin position="191"/>
        <end position="211"/>
    </location>
</feature>
<dbReference type="InterPro" id="IPR027921">
    <property type="entry name" value="NOPCHAP1"/>
</dbReference>
<feature type="compositionally biased region" description="Acidic residues" evidence="1">
    <location>
        <begin position="55"/>
        <end position="83"/>
    </location>
</feature>
<protein>
    <recommendedName>
        <fullName evidence="4">DUF4598 domain-containing protein</fullName>
    </recommendedName>
</protein>
<evidence type="ECO:0000313" key="2">
    <source>
        <dbReference type="EMBL" id="EUN26406.1"/>
    </source>
</evidence>
<name>W7EDV8_BIPV3</name>
<reference evidence="2 3" key="1">
    <citation type="journal article" date="2013" name="PLoS Genet.">
        <title>Comparative genome structure, secondary metabolite, and effector coding capacity across Cochliobolus pathogens.</title>
        <authorList>
            <person name="Condon B.J."/>
            <person name="Leng Y."/>
            <person name="Wu D."/>
            <person name="Bushley K.E."/>
            <person name="Ohm R.A."/>
            <person name="Otillar R."/>
            <person name="Martin J."/>
            <person name="Schackwitz W."/>
            <person name="Grimwood J."/>
            <person name="MohdZainudin N."/>
            <person name="Xue C."/>
            <person name="Wang R."/>
            <person name="Manning V.A."/>
            <person name="Dhillon B."/>
            <person name="Tu Z.J."/>
            <person name="Steffenson B.J."/>
            <person name="Salamov A."/>
            <person name="Sun H."/>
            <person name="Lowry S."/>
            <person name="LaButti K."/>
            <person name="Han J."/>
            <person name="Copeland A."/>
            <person name="Lindquist E."/>
            <person name="Barry K."/>
            <person name="Schmutz J."/>
            <person name="Baker S.E."/>
            <person name="Ciuffetti L.M."/>
            <person name="Grigoriev I.V."/>
            <person name="Zhong S."/>
            <person name="Turgeon B.G."/>
        </authorList>
    </citation>
    <scope>NUCLEOTIDE SEQUENCE [LARGE SCALE GENOMIC DNA]</scope>
    <source>
        <strain evidence="2 3">FI3</strain>
    </source>
</reference>
<feature type="compositionally biased region" description="Acidic residues" evidence="1">
    <location>
        <begin position="177"/>
        <end position="190"/>
    </location>
</feature>
<dbReference type="GeneID" id="26248142"/>
<dbReference type="AlphaFoldDB" id="W7EDV8"/>
<dbReference type="RefSeq" id="XP_014555982.1">
    <property type="nucleotide sequence ID" value="XM_014700496.1"/>
</dbReference>
<keyword evidence="3" id="KW-1185">Reference proteome</keyword>
<dbReference type="PANTHER" id="PTHR38489">
    <property type="entry name" value="HISTONE CHAPERONE DOMAIN-CONTAINING PROTEIN"/>
    <property type="match status" value="1"/>
</dbReference>
<dbReference type="OrthoDB" id="1112980at2759"/>
<accession>W7EDV8</accession>
<dbReference type="EMBL" id="KI968740">
    <property type="protein sequence ID" value="EUN26406.1"/>
    <property type="molecule type" value="Genomic_DNA"/>
</dbReference>